<keyword evidence="6" id="KW-0051">Antiviral defense</keyword>
<evidence type="ECO:0000256" key="7">
    <source>
        <dbReference type="ARBA" id="ARBA00023125"/>
    </source>
</evidence>
<gene>
    <name evidence="10" type="primary">pSLA2-M.100</name>
</gene>
<name>F2Z8W4_STRRO</name>
<dbReference type="PANTHER" id="PTHR34353:SF2">
    <property type="entry name" value="CRISPR-ASSOCIATED ENDONUCLEASE CAS1 1"/>
    <property type="match status" value="1"/>
</dbReference>
<dbReference type="GO" id="GO:0046872">
    <property type="term" value="F:metal ion binding"/>
    <property type="evidence" value="ECO:0007669"/>
    <property type="project" value="UniProtKB-KW"/>
</dbReference>
<dbReference type="InterPro" id="IPR050646">
    <property type="entry name" value="Cas1"/>
</dbReference>
<accession>F2Z8W4</accession>
<evidence type="ECO:0000256" key="8">
    <source>
        <dbReference type="ARBA" id="ARBA00023211"/>
    </source>
</evidence>
<protein>
    <submittedName>
        <fullName evidence="10">Putative CRISPR-associated Cas1 family protein</fullName>
    </submittedName>
</protein>
<dbReference type="InterPro" id="IPR002729">
    <property type="entry name" value="CRISPR-assoc_Cas1"/>
</dbReference>
<geneLocation type="plasmid" evidence="10">
    <name>pSLA2-M</name>
</geneLocation>
<dbReference type="EMBL" id="AB597522">
    <property type="protein sequence ID" value="BAK19894.1"/>
    <property type="molecule type" value="Genomic_DNA"/>
</dbReference>
<keyword evidence="8" id="KW-0464">Manganese</keyword>
<organism evidence="10">
    <name type="scientific">Streptomyces rochei</name>
    <name type="common">Streptomyces parvullus</name>
    <dbReference type="NCBI Taxonomy" id="1928"/>
    <lineage>
        <taxon>Bacteria</taxon>
        <taxon>Bacillati</taxon>
        <taxon>Actinomycetota</taxon>
        <taxon>Actinomycetes</taxon>
        <taxon>Kitasatosporales</taxon>
        <taxon>Streptomycetaceae</taxon>
        <taxon>Streptomyces</taxon>
        <taxon>Streptomyces rochei group</taxon>
    </lineage>
</organism>
<evidence type="ECO:0000256" key="9">
    <source>
        <dbReference type="ARBA" id="ARBA00038592"/>
    </source>
</evidence>
<dbReference type="Gene3D" id="1.20.120.920">
    <property type="entry name" value="CRISPR-associated endonuclease Cas1, C-terminal domain"/>
    <property type="match status" value="1"/>
</dbReference>
<dbReference type="NCBIfam" id="TIGR00287">
    <property type="entry name" value="cas1"/>
    <property type="match status" value="1"/>
</dbReference>
<dbReference type="PANTHER" id="PTHR34353">
    <property type="entry name" value="CRISPR-ASSOCIATED ENDONUCLEASE CAS1 1"/>
    <property type="match status" value="1"/>
</dbReference>
<dbReference type="AlphaFoldDB" id="F2Z8W4"/>
<proteinExistence type="predicted"/>
<dbReference type="GO" id="GO:0043571">
    <property type="term" value="P:maintenance of CRISPR repeat elements"/>
    <property type="evidence" value="ECO:0007669"/>
    <property type="project" value="InterPro"/>
</dbReference>
<evidence type="ECO:0000256" key="6">
    <source>
        <dbReference type="ARBA" id="ARBA00023118"/>
    </source>
</evidence>
<keyword evidence="2" id="KW-0479">Metal-binding</keyword>
<sequence length="255" mass="28246">MLLRHAQHQLHDDPAARLDIARNMVAGKIRNSRWILLRAARDAQPAARARIRTGVDELAAALAKTQSAESLDIAMGIEGNAARAYFTAFTDALRTSDDIPRFTHRNRRPPTDPVNALLSFSYGLLRGLVHGAAEQVGLDPHIGFLHGLRPGKPALALDLMEEFRSVLADRFVLTLLNRRQVRREHFEVLTGGAVRLTDDGRTTVLGAWQDWKAQPWEHAIAGRDVPAGLLPVVQARILARHLRGDLPGYRPWTAG</sequence>
<evidence type="ECO:0000256" key="5">
    <source>
        <dbReference type="ARBA" id="ARBA00022842"/>
    </source>
</evidence>
<dbReference type="GO" id="GO:0051607">
    <property type="term" value="P:defense response to virus"/>
    <property type="evidence" value="ECO:0007669"/>
    <property type="project" value="UniProtKB-KW"/>
</dbReference>
<keyword evidence="7" id="KW-0238">DNA-binding</keyword>
<evidence type="ECO:0000313" key="10">
    <source>
        <dbReference type="EMBL" id="BAK19894.1"/>
    </source>
</evidence>
<evidence type="ECO:0000256" key="4">
    <source>
        <dbReference type="ARBA" id="ARBA00022801"/>
    </source>
</evidence>
<dbReference type="GO" id="GO:0003677">
    <property type="term" value="F:DNA binding"/>
    <property type="evidence" value="ECO:0007669"/>
    <property type="project" value="UniProtKB-KW"/>
</dbReference>
<evidence type="ECO:0000256" key="1">
    <source>
        <dbReference type="ARBA" id="ARBA00022722"/>
    </source>
</evidence>
<comment type="subunit">
    <text evidence="9">Homodimer, forms a heterotetramer with a Cas2 homodimer.</text>
</comment>
<evidence type="ECO:0000256" key="2">
    <source>
        <dbReference type="ARBA" id="ARBA00022723"/>
    </source>
</evidence>
<dbReference type="GO" id="GO:0016787">
    <property type="term" value="F:hydrolase activity"/>
    <property type="evidence" value="ECO:0007669"/>
    <property type="project" value="UniProtKB-KW"/>
</dbReference>
<dbReference type="InterPro" id="IPR042206">
    <property type="entry name" value="CRISPR-assoc_Cas1_C"/>
</dbReference>
<dbReference type="Pfam" id="PF01867">
    <property type="entry name" value="Cas_Cas1"/>
    <property type="match status" value="1"/>
</dbReference>
<evidence type="ECO:0000256" key="3">
    <source>
        <dbReference type="ARBA" id="ARBA00022759"/>
    </source>
</evidence>
<reference evidence="10" key="2">
    <citation type="journal article" date="2011" name="Biosci. Biotechnol. Biochem.">
        <title>pSLA2-M of Streptomyces rochei is a composite linear plasmid characterized by self-defense genes and homology with pSLA2-L.</title>
        <authorList>
            <person name="Yang Y."/>
            <person name="Kurokawa T."/>
            <person name="Takahama Y."/>
            <person name="Nindita Y."/>
            <person name="Mochizuki S."/>
            <person name="Arakawa K."/>
            <person name="Endo S."/>
            <person name="Kinashi H."/>
        </authorList>
    </citation>
    <scope>NUCLEOTIDE SEQUENCE</scope>
    <source>
        <strain evidence="10">7434AN4</strain>
        <plasmid evidence="10">pSLA2-M</plasmid>
    </source>
</reference>
<keyword evidence="10" id="KW-0614">Plasmid</keyword>
<reference evidence="10" key="1">
    <citation type="journal article" date="1994" name="J. Antibiot.">
        <title>Isolation and characterization of linear plasmids from lankacidin-producing Streptomyces species.</title>
        <authorList>
            <person name="Kinashi H."/>
            <person name="Mori E."/>
            <person name="Hatani A."/>
            <person name="Nimi O."/>
        </authorList>
    </citation>
    <scope>NUCLEOTIDE SEQUENCE</scope>
    <source>
        <strain evidence="10">7434AN4</strain>
        <plasmid evidence="10">pSLA2-M</plasmid>
    </source>
</reference>
<dbReference type="GO" id="GO:0004519">
    <property type="term" value="F:endonuclease activity"/>
    <property type="evidence" value="ECO:0007669"/>
    <property type="project" value="UniProtKB-KW"/>
</dbReference>
<keyword evidence="4" id="KW-0378">Hydrolase</keyword>
<keyword evidence="3" id="KW-0255">Endonuclease</keyword>
<keyword evidence="5" id="KW-0460">Magnesium</keyword>
<keyword evidence="1" id="KW-0540">Nuclease</keyword>